<feature type="transmembrane region" description="Helical" evidence="2">
    <location>
        <begin position="210"/>
        <end position="232"/>
    </location>
</feature>
<evidence type="ECO:0000313" key="3">
    <source>
        <dbReference type="EMBL" id="KON74622.1"/>
    </source>
</evidence>
<keyword evidence="2" id="KW-0472">Membrane</keyword>
<sequence>MTAADAPAPVAQPPVPPVLVRDYRRLLRLFPYTYRRAHEAEMLGHLLDGARPGQSRPTRVERWDLVRAAAREWLLAPLGSTPRQRRASTAVLVAVLPVLLALPTGRSLGSLATTLTSPATQQYALEWAPAAPAWALWAVGLALALAGRARAAARVGTAATGLLVVSLLTLGLAGDWHDVSRELGWLAPMLALLVVLRERETADPVVPRRALVASVTGALVLLRALAGVAQTVPALVLPVVSVSMWALAMAGPLALMGVLIGGGILARPFARQSLPVVLGVLAGLWVGRFGLLDGSPLNGPGPDVLVPQGLVVVGVLASARWIVNRADELTEARARAGAEEARSGAPHPGEPTAV</sequence>
<feature type="transmembrane region" description="Helical" evidence="2">
    <location>
        <begin position="152"/>
        <end position="173"/>
    </location>
</feature>
<dbReference type="PATRIC" id="fig|1350482.3.peg.274"/>
<organism evidence="3 4">
    <name type="scientific">Cellulosimicrobium cellulans F16</name>
    <dbReference type="NCBI Taxonomy" id="1350482"/>
    <lineage>
        <taxon>Bacteria</taxon>
        <taxon>Bacillati</taxon>
        <taxon>Actinomycetota</taxon>
        <taxon>Actinomycetes</taxon>
        <taxon>Micrococcales</taxon>
        <taxon>Promicromonosporaceae</taxon>
        <taxon>Cellulosimicrobium</taxon>
    </lineage>
</organism>
<dbReference type="RefSeq" id="WP_053369236.1">
    <property type="nucleotide sequence ID" value="NZ_KQ435288.1"/>
</dbReference>
<protein>
    <submittedName>
        <fullName evidence="3">Uncharacterized protein</fullName>
    </submittedName>
</protein>
<feature type="transmembrane region" description="Helical" evidence="2">
    <location>
        <begin position="273"/>
        <end position="292"/>
    </location>
</feature>
<feature type="transmembrane region" description="Helical" evidence="2">
    <location>
        <begin position="124"/>
        <end position="145"/>
    </location>
</feature>
<keyword evidence="4" id="KW-1185">Reference proteome</keyword>
<dbReference type="AlphaFoldDB" id="A0A0M0FB72"/>
<feature type="transmembrane region" description="Helical" evidence="2">
    <location>
        <begin position="244"/>
        <end position="266"/>
    </location>
</feature>
<feature type="transmembrane region" description="Helical" evidence="2">
    <location>
        <begin position="87"/>
        <end position="104"/>
    </location>
</feature>
<comment type="caution">
    <text evidence="3">The sequence shown here is derived from an EMBL/GenBank/DDBJ whole genome shotgun (WGS) entry which is preliminary data.</text>
</comment>
<dbReference type="EMBL" id="ATNL01000006">
    <property type="protein sequence ID" value="KON74622.1"/>
    <property type="molecule type" value="Genomic_DNA"/>
</dbReference>
<feature type="transmembrane region" description="Helical" evidence="2">
    <location>
        <begin position="304"/>
        <end position="323"/>
    </location>
</feature>
<gene>
    <name evidence="3" type="ORF">M768_01450</name>
</gene>
<proteinExistence type="predicted"/>
<feature type="transmembrane region" description="Helical" evidence="2">
    <location>
        <begin position="179"/>
        <end position="198"/>
    </location>
</feature>
<reference evidence="3 4" key="1">
    <citation type="journal article" date="2015" name="Sci. Rep.">
        <title>Functional and structural properties of a novel cellulosome-like multienzyme complex: efficient glycoside hydrolysis of water-insoluble 7-xylosyl-10-deacetylpaclitaxel.</title>
        <authorList>
            <person name="Dou T.Y."/>
            <person name="Luan H.W."/>
            <person name="Ge G.B."/>
            <person name="Dong M.M."/>
            <person name="Zou H.F."/>
            <person name="He Y.Q."/>
            <person name="Cui P."/>
            <person name="Wang J.Y."/>
            <person name="Hao D.C."/>
            <person name="Yang S.L."/>
            <person name="Yang L."/>
        </authorList>
    </citation>
    <scope>NUCLEOTIDE SEQUENCE [LARGE SCALE GENOMIC DNA]</scope>
    <source>
        <strain evidence="3 4">F16</strain>
    </source>
</reference>
<dbReference type="Proteomes" id="UP000037387">
    <property type="component" value="Unassembled WGS sequence"/>
</dbReference>
<keyword evidence="2" id="KW-0812">Transmembrane</keyword>
<accession>A0A0M0FB72</accession>
<evidence type="ECO:0000256" key="1">
    <source>
        <dbReference type="SAM" id="MobiDB-lite"/>
    </source>
</evidence>
<name>A0A0M0FB72_CELCE</name>
<evidence type="ECO:0000313" key="4">
    <source>
        <dbReference type="Proteomes" id="UP000037387"/>
    </source>
</evidence>
<feature type="region of interest" description="Disordered" evidence="1">
    <location>
        <begin position="334"/>
        <end position="354"/>
    </location>
</feature>
<keyword evidence="2" id="KW-1133">Transmembrane helix</keyword>
<evidence type="ECO:0000256" key="2">
    <source>
        <dbReference type="SAM" id="Phobius"/>
    </source>
</evidence>